<keyword evidence="4 5" id="KW-0119">Carbohydrate metabolism</keyword>
<keyword evidence="3 5" id="KW-0413">Isomerase</keyword>
<evidence type="ECO:0000256" key="2">
    <source>
        <dbReference type="ARBA" id="ARBA00006206"/>
    </source>
</evidence>
<comment type="pathway">
    <text evidence="1 5">Carbohydrate metabolism; hexose metabolism.</text>
</comment>
<sequence length="379" mass="40944">MTFPVKQAVLKILEPERFRGEMDGKPVGLFLLRNSRGMVACISNYGAKIEQLIVPDRDGRLADVVLGYDSLEAAAGGSPSMGAFIGRYAGRIKNAVFDLRGTAYRLNANNGPHCLHGGIKGSRFQVFDAVQHNDSSVEMTYVFSDGEEGFPGTLALRLMYSVTEANELVIDYEALALDSPTVASFTSHAFFNLNGESSGSALGHEVTIYADRYFAMSEDLVATGELLPVEHTALDFREPTVLDTRVRGNQAPDVAPSSTEWVEGYDSCYLVYRPDEGTGLALAARVSAPGSGRVMEVWSTEPAMQFYTGLLPQQPLPGGPGKSGLAYFQQQGLCFEPQGCPNAPNCPAFPSSVHEPGQSRTGRTLYRFVSGPDRSGSDR</sequence>
<dbReference type="CDD" id="cd09019">
    <property type="entry name" value="galactose_mutarotase_like"/>
    <property type="match status" value="1"/>
</dbReference>
<evidence type="ECO:0000256" key="5">
    <source>
        <dbReference type="PIRNR" id="PIRNR005096"/>
    </source>
</evidence>
<organism evidence="6 7">
    <name type="scientific">Polaromonas aquatica</name>
    <dbReference type="NCBI Taxonomy" id="332657"/>
    <lineage>
        <taxon>Bacteria</taxon>
        <taxon>Pseudomonadati</taxon>
        <taxon>Pseudomonadota</taxon>
        <taxon>Betaproteobacteria</taxon>
        <taxon>Burkholderiales</taxon>
        <taxon>Comamonadaceae</taxon>
        <taxon>Polaromonas</taxon>
    </lineage>
</organism>
<gene>
    <name evidence="6" type="ORF">ACFQND_21765</name>
</gene>
<dbReference type="SUPFAM" id="SSF74650">
    <property type="entry name" value="Galactose mutarotase-like"/>
    <property type="match status" value="1"/>
</dbReference>
<evidence type="ECO:0000256" key="1">
    <source>
        <dbReference type="ARBA" id="ARBA00005028"/>
    </source>
</evidence>
<comment type="similarity">
    <text evidence="2 5">Belongs to the aldose epimerase family.</text>
</comment>
<reference evidence="7" key="1">
    <citation type="journal article" date="2019" name="Int. J. Syst. Evol. Microbiol.">
        <title>The Global Catalogue of Microorganisms (GCM) 10K type strain sequencing project: providing services to taxonomists for standard genome sequencing and annotation.</title>
        <authorList>
            <consortium name="The Broad Institute Genomics Platform"/>
            <consortium name="The Broad Institute Genome Sequencing Center for Infectious Disease"/>
            <person name="Wu L."/>
            <person name="Ma J."/>
        </authorList>
    </citation>
    <scope>NUCLEOTIDE SEQUENCE [LARGE SCALE GENOMIC DNA]</scope>
    <source>
        <strain evidence="7">CCUG 39402</strain>
    </source>
</reference>
<dbReference type="InterPro" id="IPR047215">
    <property type="entry name" value="Galactose_mutarotase-like"/>
</dbReference>
<dbReference type="GO" id="GO:0016853">
    <property type="term" value="F:isomerase activity"/>
    <property type="evidence" value="ECO:0007669"/>
    <property type="project" value="UniProtKB-KW"/>
</dbReference>
<name>A0ABW1U1T0_9BURK</name>
<protein>
    <recommendedName>
        <fullName evidence="5">Aldose 1-epimerase</fullName>
        <ecNumber evidence="5">5.1.3.3</ecNumber>
    </recommendedName>
</protein>
<keyword evidence="7" id="KW-1185">Reference proteome</keyword>
<dbReference type="InterPro" id="IPR008183">
    <property type="entry name" value="Aldose_1/G6P_1-epimerase"/>
</dbReference>
<accession>A0ABW1U1T0</accession>
<dbReference type="RefSeq" id="WP_371439635.1">
    <property type="nucleotide sequence ID" value="NZ_JBHSRS010000084.1"/>
</dbReference>
<evidence type="ECO:0000313" key="7">
    <source>
        <dbReference type="Proteomes" id="UP001596270"/>
    </source>
</evidence>
<dbReference type="InterPro" id="IPR014718">
    <property type="entry name" value="GH-type_carb-bd"/>
</dbReference>
<proteinExistence type="inferred from homology"/>
<dbReference type="Proteomes" id="UP001596270">
    <property type="component" value="Unassembled WGS sequence"/>
</dbReference>
<dbReference type="EC" id="5.1.3.3" evidence="5"/>
<evidence type="ECO:0000313" key="6">
    <source>
        <dbReference type="EMBL" id="MFC6283864.1"/>
    </source>
</evidence>
<dbReference type="Pfam" id="PF01263">
    <property type="entry name" value="Aldose_epim"/>
    <property type="match status" value="1"/>
</dbReference>
<dbReference type="PIRSF" id="PIRSF005096">
    <property type="entry name" value="GALM"/>
    <property type="match status" value="1"/>
</dbReference>
<dbReference type="Gene3D" id="2.70.98.10">
    <property type="match status" value="1"/>
</dbReference>
<dbReference type="PANTHER" id="PTHR10091:SF0">
    <property type="entry name" value="GALACTOSE MUTAROTASE"/>
    <property type="match status" value="1"/>
</dbReference>
<evidence type="ECO:0000256" key="3">
    <source>
        <dbReference type="ARBA" id="ARBA00023235"/>
    </source>
</evidence>
<dbReference type="InterPro" id="IPR011013">
    <property type="entry name" value="Gal_mutarotase_sf_dom"/>
</dbReference>
<dbReference type="EMBL" id="JBHSRS010000084">
    <property type="protein sequence ID" value="MFC6283864.1"/>
    <property type="molecule type" value="Genomic_DNA"/>
</dbReference>
<dbReference type="PANTHER" id="PTHR10091">
    <property type="entry name" value="ALDOSE-1-EPIMERASE"/>
    <property type="match status" value="1"/>
</dbReference>
<dbReference type="InterPro" id="IPR015443">
    <property type="entry name" value="Aldose_1-epimerase"/>
</dbReference>
<comment type="catalytic activity">
    <reaction evidence="5">
        <text>alpha-D-glucose = beta-D-glucose</text>
        <dbReference type="Rhea" id="RHEA:10264"/>
        <dbReference type="ChEBI" id="CHEBI:15903"/>
        <dbReference type="ChEBI" id="CHEBI:17925"/>
        <dbReference type="EC" id="5.1.3.3"/>
    </reaction>
</comment>
<comment type="caution">
    <text evidence="6">The sequence shown here is derived from an EMBL/GenBank/DDBJ whole genome shotgun (WGS) entry which is preliminary data.</text>
</comment>
<evidence type="ECO:0000256" key="4">
    <source>
        <dbReference type="ARBA" id="ARBA00023277"/>
    </source>
</evidence>